<keyword evidence="1" id="KW-0472">Membrane</keyword>
<dbReference type="RefSeq" id="WP_097643515.1">
    <property type="nucleotide sequence ID" value="NZ_NQWI01000025.1"/>
</dbReference>
<dbReference type="AlphaFoldDB" id="A0A2A6RKR4"/>
<protein>
    <submittedName>
        <fullName evidence="2">Uncharacterized protein</fullName>
    </submittedName>
</protein>
<proteinExistence type="predicted"/>
<evidence type="ECO:0000313" key="2">
    <source>
        <dbReference type="EMBL" id="PDW03632.1"/>
    </source>
</evidence>
<comment type="caution">
    <text evidence="2">The sequence shown here is derived from an EMBL/GenBank/DDBJ whole genome shotgun (WGS) entry which is preliminary data.</text>
</comment>
<reference evidence="3" key="1">
    <citation type="submission" date="2017-08" db="EMBL/GenBank/DDBJ databases">
        <authorList>
            <person name="Grouzdev D.S."/>
            <person name="Gaisin V.A."/>
            <person name="Rysina M.S."/>
            <person name="Gorlenko V.M."/>
        </authorList>
    </citation>
    <scope>NUCLEOTIDE SEQUENCE [LARGE SCALE GENOMIC DNA]</scope>
    <source>
        <strain evidence="3">Kir15-3F</strain>
    </source>
</reference>
<sequence length="363" mass="40585">MLDSLSENNTFQRNSLGNPQIIFFCDLPSSELEPLLARPGVLTELATQGYGVALALRHLDASTAELVRTLNAQRIPTIAWLLLPPSEGVWLNVQNYPQVIERYQAFRMWVQANTLHFDGVGLDIEPPSAELDRLQRWGLPDLVRRIWLAHENVLFLPARAAYIELIAHIHHDGYEVHTYQLPILADDRRAGTTLVQRVLDIVDLPADLEVLICYSSAPLDKLNHDLGGALITSYGPSADSIGVGIVSPSPRESSEELPPLAWEALERDLILAARHTDMIYIYSLEGCVERGLLPRLATINWDAPEQAVTWKVALVSSLRSAILSGLLFARFSPNLFAWLGWGLFALMLAQRIRDLLQTPEERP</sequence>
<name>A0A2A6RKR4_9CHLR</name>
<accession>A0A2A6RKR4</accession>
<keyword evidence="3" id="KW-1185">Reference proteome</keyword>
<feature type="transmembrane region" description="Helical" evidence="1">
    <location>
        <begin position="327"/>
        <end position="349"/>
    </location>
</feature>
<organism evidence="2 3">
    <name type="scientific">Candidatus Viridilinea mediisalina</name>
    <dbReference type="NCBI Taxonomy" id="2024553"/>
    <lineage>
        <taxon>Bacteria</taxon>
        <taxon>Bacillati</taxon>
        <taxon>Chloroflexota</taxon>
        <taxon>Chloroflexia</taxon>
        <taxon>Chloroflexales</taxon>
        <taxon>Chloroflexineae</taxon>
        <taxon>Oscillochloridaceae</taxon>
        <taxon>Candidatus Viridilinea</taxon>
    </lineage>
</organism>
<evidence type="ECO:0000313" key="3">
    <source>
        <dbReference type="Proteomes" id="UP000220527"/>
    </source>
</evidence>
<keyword evidence="1" id="KW-0812">Transmembrane</keyword>
<dbReference type="OrthoDB" id="143774at2"/>
<gene>
    <name evidence="2" type="ORF">CJ255_07755</name>
</gene>
<keyword evidence="1" id="KW-1133">Transmembrane helix</keyword>
<dbReference type="Proteomes" id="UP000220527">
    <property type="component" value="Unassembled WGS sequence"/>
</dbReference>
<dbReference type="EMBL" id="NQWI01000025">
    <property type="protein sequence ID" value="PDW03632.1"/>
    <property type="molecule type" value="Genomic_DNA"/>
</dbReference>
<evidence type="ECO:0000256" key="1">
    <source>
        <dbReference type="SAM" id="Phobius"/>
    </source>
</evidence>